<dbReference type="OrthoDB" id="10521136at2759"/>
<dbReference type="InParanoid" id="E4XV63"/>
<sequence>MLEKPSTKLLLVVIILLIFHNSNQILQTLSFDQTVVNPCPKCCFTDSNRPFINRSVPHEEKILVPLFDIDQENQLLGMREAIFFAQQLNRTLSIPPFFKKIVLAQSVERLSMPQDIILDSERLKESGVKTLDWKLLANTCAGKFDQFFVVNQNFNCRVTRRDLWDKFLRLINFNFDKNPYPKVNKDGKCGIENSLPVLKSKNYIAKSGKNIIEDFQTDAKCVLLAYPFENIDFLSIINSERKNASDDYQELNRTVSAVQIPEFIKKKVSERLTREEIADFTCIEWRKRASIRDIKNFKAKIEENLLFVKNPDKIDDSALSKIFNEFNLQNHIVIQILQNISNCTEFTNHSEVLKNLIEHEICRRSKKFVLTEKSAFAKNFLIENEFEKSKVEILTVSK</sequence>
<name>E4XV63_OIKDI</name>
<protein>
    <recommendedName>
        <fullName evidence="4">Hexosyltransferase</fullName>
    </recommendedName>
</protein>
<gene>
    <name evidence="2" type="ORF">GSOID_T00005389001</name>
</gene>
<evidence type="ECO:0000313" key="3">
    <source>
        <dbReference type="Proteomes" id="UP000001307"/>
    </source>
</evidence>
<dbReference type="Proteomes" id="UP000001307">
    <property type="component" value="Unassembled WGS sequence"/>
</dbReference>
<evidence type="ECO:0000313" key="2">
    <source>
        <dbReference type="EMBL" id="CBY13594.1"/>
    </source>
</evidence>
<evidence type="ECO:0000256" key="1">
    <source>
        <dbReference type="SAM" id="SignalP"/>
    </source>
</evidence>
<proteinExistence type="predicted"/>
<dbReference type="EMBL" id="FN653201">
    <property type="protein sequence ID" value="CBY13594.1"/>
    <property type="molecule type" value="Genomic_DNA"/>
</dbReference>
<feature type="chain" id="PRO_5003193359" description="Hexosyltransferase" evidence="1">
    <location>
        <begin position="25"/>
        <end position="398"/>
    </location>
</feature>
<keyword evidence="3" id="KW-1185">Reference proteome</keyword>
<accession>E4XV63</accession>
<reference evidence="2" key="1">
    <citation type="journal article" date="2010" name="Science">
        <title>Plasticity of animal genome architecture unmasked by rapid evolution of a pelagic tunicate.</title>
        <authorList>
            <person name="Denoeud F."/>
            <person name="Henriet S."/>
            <person name="Mungpakdee S."/>
            <person name="Aury J.M."/>
            <person name="Da Silva C."/>
            <person name="Brinkmann H."/>
            <person name="Mikhaleva J."/>
            <person name="Olsen L.C."/>
            <person name="Jubin C."/>
            <person name="Canestro C."/>
            <person name="Bouquet J.M."/>
            <person name="Danks G."/>
            <person name="Poulain J."/>
            <person name="Campsteijn C."/>
            <person name="Adamski M."/>
            <person name="Cross I."/>
            <person name="Yadetie F."/>
            <person name="Muffato M."/>
            <person name="Louis A."/>
            <person name="Butcher S."/>
            <person name="Tsagkogeorga G."/>
            <person name="Konrad A."/>
            <person name="Singh S."/>
            <person name="Jensen M.F."/>
            <person name="Cong E.H."/>
            <person name="Eikeseth-Otteraa H."/>
            <person name="Noel B."/>
            <person name="Anthouard V."/>
            <person name="Porcel B.M."/>
            <person name="Kachouri-Lafond R."/>
            <person name="Nishino A."/>
            <person name="Ugolini M."/>
            <person name="Chourrout P."/>
            <person name="Nishida H."/>
            <person name="Aasland R."/>
            <person name="Huzurbazar S."/>
            <person name="Westhof E."/>
            <person name="Delsuc F."/>
            <person name="Lehrach H."/>
            <person name="Reinhardt R."/>
            <person name="Weissenbach J."/>
            <person name="Roy S.W."/>
            <person name="Artiguenave F."/>
            <person name="Postlethwait J.H."/>
            <person name="Manak J.R."/>
            <person name="Thompson E.M."/>
            <person name="Jaillon O."/>
            <person name="Du Pasquier L."/>
            <person name="Boudinot P."/>
            <person name="Liberles D.A."/>
            <person name="Volff J.N."/>
            <person name="Philippe H."/>
            <person name="Lenhard B."/>
            <person name="Roest Crollius H."/>
            <person name="Wincker P."/>
            <person name="Chourrout D."/>
        </authorList>
    </citation>
    <scope>NUCLEOTIDE SEQUENCE [LARGE SCALE GENOMIC DNA]</scope>
</reference>
<organism evidence="2">
    <name type="scientific">Oikopleura dioica</name>
    <name type="common">Tunicate</name>
    <dbReference type="NCBI Taxonomy" id="34765"/>
    <lineage>
        <taxon>Eukaryota</taxon>
        <taxon>Metazoa</taxon>
        <taxon>Chordata</taxon>
        <taxon>Tunicata</taxon>
        <taxon>Appendicularia</taxon>
        <taxon>Copelata</taxon>
        <taxon>Oikopleuridae</taxon>
        <taxon>Oikopleura</taxon>
    </lineage>
</organism>
<dbReference type="AlphaFoldDB" id="E4XV63"/>
<keyword evidence="1" id="KW-0732">Signal</keyword>
<feature type="signal peptide" evidence="1">
    <location>
        <begin position="1"/>
        <end position="24"/>
    </location>
</feature>
<evidence type="ECO:0008006" key="4">
    <source>
        <dbReference type="Google" id="ProtNLM"/>
    </source>
</evidence>